<dbReference type="Gene3D" id="3.40.50.2000">
    <property type="entry name" value="Glycogen Phosphorylase B"/>
    <property type="match status" value="1"/>
</dbReference>
<proteinExistence type="predicted"/>
<reference evidence="2" key="1">
    <citation type="submission" date="2016-10" db="EMBL/GenBank/DDBJ databases">
        <authorList>
            <person name="Varghese N."/>
            <person name="Submissions S."/>
        </authorList>
    </citation>
    <scope>NUCLEOTIDE SEQUENCE [LARGE SCALE GENOMIC DNA]</scope>
    <source>
        <strain evidence="2">DSM 23445</strain>
    </source>
</reference>
<dbReference type="SUPFAM" id="SSF53756">
    <property type="entry name" value="UDP-Glycosyltransferase/glycogen phosphorylase"/>
    <property type="match status" value="1"/>
</dbReference>
<dbReference type="RefSeq" id="WP_091691308.1">
    <property type="nucleotide sequence ID" value="NZ_FPBF01000001.1"/>
</dbReference>
<evidence type="ECO:0000313" key="2">
    <source>
        <dbReference type="Proteomes" id="UP000199673"/>
    </source>
</evidence>
<keyword evidence="1" id="KW-0808">Transferase</keyword>
<organism evidence="1 2">
    <name type="scientific">Algoriphagus locisalis</name>
    <dbReference type="NCBI Taxonomy" id="305507"/>
    <lineage>
        <taxon>Bacteria</taxon>
        <taxon>Pseudomonadati</taxon>
        <taxon>Bacteroidota</taxon>
        <taxon>Cytophagia</taxon>
        <taxon>Cytophagales</taxon>
        <taxon>Cyclobacteriaceae</taxon>
        <taxon>Algoriphagus</taxon>
    </lineage>
</organism>
<protein>
    <submittedName>
        <fullName evidence="1">Glycosyltransferase involved in cell wall bisynthesis</fullName>
    </submittedName>
</protein>
<keyword evidence="2" id="KW-1185">Reference proteome</keyword>
<name>A0A1I6XWU3_9BACT</name>
<dbReference type="EMBL" id="FPBF01000001">
    <property type="protein sequence ID" value="SFT42543.1"/>
    <property type="molecule type" value="Genomic_DNA"/>
</dbReference>
<dbReference type="GO" id="GO:0016740">
    <property type="term" value="F:transferase activity"/>
    <property type="evidence" value="ECO:0007669"/>
    <property type="project" value="UniProtKB-KW"/>
</dbReference>
<evidence type="ECO:0000313" key="1">
    <source>
        <dbReference type="EMBL" id="SFT42543.1"/>
    </source>
</evidence>
<gene>
    <name evidence="1" type="ORF">SAMN04489724_0701</name>
</gene>
<dbReference type="OrthoDB" id="1220440at2"/>
<accession>A0A1I6XWU3</accession>
<sequence length="396" mass="44401">MKNILFITWDSDKTNYLENLFFPIFSGLQERGVAKVSVLQFSWADPKEVRRINELAEAVNIRYSHIPISTHIPTSVASLYAIIGNRKKVLNSIKSDQINTVIPRSTMPAFLLLSIYKQVRELGCELIFDADGLPIQERLDQGGLKEGSIMHRILSGVERKMLINADKVITRTQRSIDWHLNNLPHLNGGKFFLVGNGRDSKTFYFDKAAREEVRKKLTLTDDELLIVHSGSLGPAYSIELLFNILKGFQSAGLSFRMIFLCRDSVYLNGKVPEELSHLVQLCKVPFLEIPSYLSAADLGISLRTTVPSVRGILPIKVGEYLMCGLPTLISSGIGDLDSILGQSDACFFLKHSNFSIEAILNWSLGVKYKDRIGIQNLGQELFSLETTLDSYEEAVK</sequence>
<dbReference type="AlphaFoldDB" id="A0A1I6XWU3"/>
<dbReference type="Proteomes" id="UP000199673">
    <property type="component" value="Unassembled WGS sequence"/>
</dbReference>
<dbReference type="STRING" id="305507.SAMN04489724_0701"/>